<dbReference type="CDD" id="cd02440">
    <property type="entry name" value="AdoMet_MTases"/>
    <property type="match status" value="1"/>
</dbReference>
<accession>A0A6V8LZ84</accession>
<dbReference type="EMBL" id="BLTE01000013">
    <property type="protein sequence ID" value="GFK94957.1"/>
    <property type="molecule type" value="Genomic_DNA"/>
</dbReference>
<keyword evidence="2" id="KW-0489">Methyltransferase</keyword>
<gene>
    <name evidence="2" type="primary">rlmA</name>
    <name evidence="2" type="ORF">NNJEOMEG_02805</name>
</gene>
<dbReference type="GO" id="GO:0052911">
    <property type="term" value="F:23S rRNA (guanine(745)-N(1))-methyltransferase activity"/>
    <property type="evidence" value="ECO:0007669"/>
    <property type="project" value="UniProtKB-EC"/>
</dbReference>
<dbReference type="Proteomes" id="UP000494245">
    <property type="component" value="Unassembled WGS sequence"/>
</dbReference>
<dbReference type="AlphaFoldDB" id="A0A6V8LZ84"/>
<sequence>MPLIDFVSVLHKKTVRDYKERVCVHDKIECATVAKRYGRDYWDGDRSHGYGGYRYDGRWEPVARAMIEHYGLRDGMSLLDVGCGKAHLLHEFKKLLPGLEVRGVDISRWGLDTAKEEVRPFLTEAPAQELPFADNSFDLVISLATFHNLKVFELKRAIDELNRVAKDPARSYVMLESYRNEAERVNLMFWQLTCESFYSVEEWEWLYAHFGFKGDYSFIFFE</sequence>
<dbReference type="Pfam" id="PF08241">
    <property type="entry name" value="Methyltransf_11"/>
    <property type="match status" value="1"/>
</dbReference>
<reference evidence="2 3" key="1">
    <citation type="submission" date="2020-04" db="EMBL/GenBank/DDBJ databases">
        <authorList>
            <consortium name="Desulfovibrio sp. FSS-1 genome sequencing consortium"/>
            <person name="Shimoshige H."/>
            <person name="Kobayashi H."/>
            <person name="Maekawa T."/>
        </authorList>
    </citation>
    <scope>NUCLEOTIDE SEQUENCE [LARGE SCALE GENOMIC DNA]</scope>
    <source>
        <strain evidence="2 3">SIID29052-01</strain>
    </source>
</reference>
<evidence type="ECO:0000313" key="3">
    <source>
        <dbReference type="Proteomes" id="UP000494245"/>
    </source>
</evidence>
<dbReference type="InterPro" id="IPR029063">
    <property type="entry name" value="SAM-dependent_MTases_sf"/>
</dbReference>
<proteinExistence type="predicted"/>
<dbReference type="InterPro" id="IPR013216">
    <property type="entry name" value="Methyltransf_11"/>
</dbReference>
<dbReference type="PANTHER" id="PTHR43591">
    <property type="entry name" value="METHYLTRANSFERASE"/>
    <property type="match status" value="1"/>
</dbReference>
<reference evidence="2 3" key="2">
    <citation type="submission" date="2020-05" db="EMBL/GenBank/DDBJ databases">
        <title>Draft genome sequence of Desulfovibrio sp. strainFSS-1.</title>
        <authorList>
            <person name="Shimoshige H."/>
            <person name="Kobayashi H."/>
            <person name="Maekawa T."/>
        </authorList>
    </citation>
    <scope>NUCLEOTIDE SEQUENCE [LARGE SCALE GENOMIC DNA]</scope>
    <source>
        <strain evidence="2 3">SIID29052-01</strain>
    </source>
</reference>
<keyword evidence="3" id="KW-1185">Reference proteome</keyword>
<dbReference type="RefSeq" id="WP_173085543.1">
    <property type="nucleotide sequence ID" value="NZ_BLTE01000013.1"/>
</dbReference>
<dbReference type="Gene3D" id="3.40.50.150">
    <property type="entry name" value="Vaccinia Virus protein VP39"/>
    <property type="match status" value="1"/>
</dbReference>
<feature type="domain" description="Methyltransferase type 11" evidence="1">
    <location>
        <begin position="79"/>
        <end position="167"/>
    </location>
</feature>
<evidence type="ECO:0000259" key="1">
    <source>
        <dbReference type="Pfam" id="PF08241"/>
    </source>
</evidence>
<protein>
    <submittedName>
        <fullName evidence="2">23S rRNA (Guanine(745)-N(1))-methyltransferase</fullName>
        <ecNumber evidence="2">2.1.1.187</ecNumber>
    </submittedName>
</protein>
<keyword evidence="2" id="KW-0808">Transferase</keyword>
<name>A0A6V8LZ84_9BACT</name>
<organism evidence="2 3">
    <name type="scientific">Fundidesulfovibrio magnetotacticus</name>
    <dbReference type="NCBI Taxonomy" id="2730080"/>
    <lineage>
        <taxon>Bacteria</taxon>
        <taxon>Pseudomonadati</taxon>
        <taxon>Thermodesulfobacteriota</taxon>
        <taxon>Desulfovibrionia</taxon>
        <taxon>Desulfovibrionales</taxon>
        <taxon>Desulfovibrionaceae</taxon>
        <taxon>Fundidesulfovibrio</taxon>
    </lineage>
</organism>
<comment type="caution">
    <text evidence="2">The sequence shown here is derived from an EMBL/GenBank/DDBJ whole genome shotgun (WGS) entry which is preliminary data.</text>
</comment>
<dbReference type="SUPFAM" id="SSF53335">
    <property type="entry name" value="S-adenosyl-L-methionine-dependent methyltransferases"/>
    <property type="match status" value="1"/>
</dbReference>
<evidence type="ECO:0000313" key="2">
    <source>
        <dbReference type="EMBL" id="GFK94957.1"/>
    </source>
</evidence>
<dbReference type="PANTHER" id="PTHR43591:SF110">
    <property type="entry name" value="RHODANESE DOMAIN-CONTAINING PROTEIN"/>
    <property type="match status" value="1"/>
</dbReference>
<dbReference type="EC" id="2.1.1.187" evidence="2"/>